<evidence type="ECO:0000313" key="6">
    <source>
        <dbReference type="EMBL" id="GLB34269.1"/>
    </source>
</evidence>
<dbReference type="Proteomes" id="UP001063166">
    <property type="component" value="Unassembled WGS sequence"/>
</dbReference>
<dbReference type="Gene3D" id="1.20.1250.20">
    <property type="entry name" value="MFS general substrate transporter like domains"/>
    <property type="match status" value="2"/>
</dbReference>
<dbReference type="CDD" id="cd17352">
    <property type="entry name" value="MFS_MCT_SLC16"/>
    <property type="match status" value="1"/>
</dbReference>
<feature type="transmembrane region" description="Helical" evidence="4">
    <location>
        <begin position="113"/>
        <end position="132"/>
    </location>
</feature>
<reference evidence="6" key="1">
    <citation type="submission" date="2022-07" db="EMBL/GenBank/DDBJ databases">
        <title>The genome of Lyophyllum shimeji provides insight into the initial evolution of ectomycorrhizal fungal genome.</title>
        <authorList>
            <person name="Kobayashi Y."/>
            <person name="Shibata T."/>
            <person name="Hirakawa H."/>
            <person name="Shigenobu S."/>
            <person name="Nishiyama T."/>
            <person name="Yamada A."/>
            <person name="Hasebe M."/>
            <person name="Kawaguchi M."/>
        </authorList>
    </citation>
    <scope>NUCLEOTIDE SEQUENCE</scope>
    <source>
        <strain evidence="6">AT787</strain>
    </source>
</reference>
<feature type="transmembrane region" description="Helical" evidence="4">
    <location>
        <begin position="72"/>
        <end position="93"/>
    </location>
</feature>
<evidence type="ECO:0000313" key="7">
    <source>
        <dbReference type="Proteomes" id="UP001063166"/>
    </source>
</evidence>
<feature type="transmembrane region" description="Helical" evidence="4">
    <location>
        <begin position="231"/>
        <end position="251"/>
    </location>
</feature>
<dbReference type="EMBL" id="BRPK01000001">
    <property type="protein sequence ID" value="GLB34269.1"/>
    <property type="molecule type" value="Genomic_DNA"/>
</dbReference>
<comment type="subcellular location">
    <subcellularLocation>
        <location evidence="1">Membrane</location>
        <topology evidence="1">Multi-pass membrane protein</topology>
    </subcellularLocation>
</comment>
<dbReference type="GO" id="GO:0016020">
    <property type="term" value="C:membrane"/>
    <property type="evidence" value="ECO:0007669"/>
    <property type="project" value="UniProtKB-SubCell"/>
</dbReference>
<dbReference type="PANTHER" id="PTHR11360">
    <property type="entry name" value="MONOCARBOXYLATE TRANSPORTER"/>
    <property type="match status" value="1"/>
</dbReference>
<dbReference type="AlphaFoldDB" id="A0A9P3UHM9"/>
<feature type="transmembrane region" description="Helical" evidence="4">
    <location>
        <begin position="399"/>
        <end position="420"/>
    </location>
</feature>
<dbReference type="GO" id="GO:0022857">
    <property type="term" value="F:transmembrane transporter activity"/>
    <property type="evidence" value="ECO:0007669"/>
    <property type="project" value="InterPro"/>
</dbReference>
<feature type="transmembrane region" description="Helical" evidence="4">
    <location>
        <begin position="164"/>
        <end position="187"/>
    </location>
</feature>
<feature type="compositionally biased region" description="Basic and acidic residues" evidence="3">
    <location>
        <begin position="42"/>
        <end position="54"/>
    </location>
</feature>
<feature type="transmembrane region" description="Helical" evidence="4">
    <location>
        <begin position="340"/>
        <end position="358"/>
    </location>
</feature>
<keyword evidence="4" id="KW-0812">Transmembrane</keyword>
<dbReference type="SUPFAM" id="SSF103473">
    <property type="entry name" value="MFS general substrate transporter"/>
    <property type="match status" value="1"/>
</dbReference>
<evidence type="ECO:0000256" key="1">
    <source>
        <dbReference type="ARBA" id="ARBA00004141"/>
    </source>
</evidence>
<sequence length="460" mass="48895">MADDLTISTPAGPRSLLDEDTTCASSAAELKEDKSALASQHNLEESALSEKEAGRPAPTHSEPTFPDGGWRAWLVVFGAMCNAFSTFGYVNSWGVFQAHYQSTLLKDSSPSNIAWIGSIQYALIFFPGLIVGRLFDLGYFRSVLFASSALLVASTFLVAQCKEYWHFLLCQGIATGMACGGIFGPTSTVVAHWFKRRRGIAMAFVAVGSSLGGTILPIAAKNLIPAVGLSWTMRIIGFILLVALGCSNLTLRRRFPPTNVPGGLLNLRAFKSAPYTIYCLSTLVTFLGLYTILTYVSVSALELGISPSLSFYLLAVANGSSFFGRLSAGLLADLYGPANIMIIFTTIAGVMTYAWPFALSKGSLIAVVVIYGFSSGAYVSLLSNPLMELGATDDLGRRIGMAMSILSFGALAGPPISGAISTASGGFKVVGYYAGSMVIVGVIMICITRQLVLRRVLGKF</sequence>
<gene>
    <name evidence="6" type="ORF">LshimejAT787_0111530</name>
</gene>
<keyword evidence="4" id="KW-1133">Transmembrane helix</keyword>
<evidence type="ECO:0000256" key="3">
    <source>
        <dbReference type="SAM" id="MobiDB-lite"/>
    </source>
</evidence>
<dbReference type="OrthoDB" id="6509908at2759"/>
<dbReference type="Pfam" id="PF07690">
    <property type="entry name" value="MFS_1"/>
    <property type="match status" value="1"/>
</dbReference>
<feature type="transmembrane region" description="Helical" evidence="4">
    <location>
        <begin position="432"/>
        <end position="452"/>
    </location>
</feature>
<name>A0A9P3UHM9_LYOSH</name>
<organism evidence="6 7">
    <name type="scientific">Lyophyllum shimeji</name>
    <name type="common">Hon-shimeji</name>
    <name type="synonym">Tricholoma shimeji</name>
    <dbReference type="NCBI Taxonomy" id="47721"/>
    <lineage>
        <taxon>Eukaryota</taxon>
        <taxon>Fungi</taxon>
        <taxon>Dikarya</taxon>
        <taxon>Basidiomycota</taxon>
        <taxon>Agaricomycotina</taxon>
        <taxon>Agaricomycetes</taxon>
        <taxon>Agaricomycetidae</taxon>
        <taxon>Agaricales</taxon>
        <taxon>Tricholomatineae</taxon>
        <taxon>Lyophyllaceae</taxon>
        <taxon>Lyophyllum</taxon>
    </lineage>
</organism>
<dbReference type="InterPro" id="IPR011701">
    <property type="entry name" value="MFS"/>
</dbReference>
<keyword evidence="7" id="KW-1185">Reference proteome</keyword>
<dbReference type="InterPro" id="IPR036259">
    <property type="entry name" value="MFS_trans_sf"/>
</dbReference>
<feature type="region of interest" description="Disordered" evidence="3">
    <location>
        <begin position="1"/>
        <end position="64"/>
    </location>
</feature>
<keyword evidence="4" id="KW-0472">Membrane</keyword>
<dbReference type="PROSITE" id="PS50850">
    <property type="entry name" value="MFS"/>
    <property type="match status" value="1"/>
</dbReference>
<feature type="transmembrane region" description="Helical" evidence="4">
    <location>
        <begin position="199"/>
        <end position="219"/>
    </location>
</feature>
<feature type="transmembrane region" description="Helical" evidence="4">
    <location>
        <begin position="272"/>
        <end position="297"/>
    </location>
</feature>
<comment type="caution">
    <text evidence="6">The sequence shown here is derived from an EMBL/GenBank/DDBJ whole genome shotgun (WGS) entry which is preliminary data.</text>
</comment>
<dbReference type="InterPro" id="IPR050327">
    <property type="entry name" value="Proton-linked_MCT"/>
</dbReference>
<evidence type="ECO:0000256" key="2">
    <source>
        <dbReference type="ARBA" id="ARBA00006727"/>
    </source>
</evidence>
<feature type="domain" description="Major facilitator superfamily (MFS) profile" evidence="5">
    <location>
        <begin position="274"/>
        <end position="460"/>
    </location>
</feature>
<dbReference type="PANTHER" id="PTHR11360:SF284">
    <property type="entry name" value="EG:103B4.3 PROTEIN-RELATED"/>
    <property type="match status" value="1"/>
</dbReference>
<proteinExistence type="inferred from homology"/>
<evidence type="ECO:0000256" key="4">
    <source>
        <dbReference type="SAM" id="Phobius"/>
    </source>
</evidence>
<feature type="transmembrane region" description="Helical" evidence="4">
    <location>
        <begin position="309"/>
        <end position="328"/>
    </location>
</feature>
<comment type="similarity">
    <text evidence="2">Belongs to the major facilitator superfamily. Monocarboxylate porter (TC 2.A.1.13) family.</text>
</comment>
<accession>A0A9P3UHM9</accession>
<dbReference type="InterPro" id="IPR020846">
    <property type="entry name" value="MFS_dom"/>
</dbReference>
<evidence type="ECO:0000259" key="5">
    <source>
        <dbReference type="PROSITE" id="PS50850"/>
    </source>
</evidence>
<feature type="transmembrane region" description="Helical" evidence="4">
    <location>
        <begin position="139"/>
        <end position="158"/>
    </location>
</feature>
<feature type="transmembrane region" description="Helical" evidence="4">
    <location>
        <begin position="364"/>
        <end position="387"/>
    </location>
</feature>
<protein>
    <submittedName>
        <fullName evidence="6">Monocarboxylate</fullName>
    </submittedName>
</protein>